<dbReference type="Proteomes" id="UP001272137">
    <property type="component" value="Unassembled WGS sequence"/>
</dbReference>
<comment type="caution">
    <text evidence="1">The sequence shown here is derived from an EMBL/GenBank/DDBJ whole genome shotgun (WGS) entry which is preliminary data.</text>
</comment>
<sequence length="38" mass="4135">MRRIFRGGTRIRRETAATQSSLKQFDILLNSAAAGLAG</sequence>
<proteinExistence type="predicted"/>
<dbReference type="AlphaFoldDB" id="A0AAW9D0J0"/>
<dbReference type="EMBL" id="QXCT01000001">
    <property type="protein sequence ID" value="MDW9253524.1"/>
    <property type="molecule type" value="Genomic_DNA"/>
</dbReference>
<protein>
    <submittedName>
        <fullName evidence="1">Uncharacterized protein</fullName>
    </submittedName>
</protein>
<organism evidence="1 2">
    <name type="scientific">Burkholderia thailandensis</name>
    <dbReference type="NCBI Taxonomy" id="57975"/>
    <lineage>
        <taxon>Bacteria</taxon>
        <taxon>Pseudomonadati</taxon>
        <taxon>Pseudomonadota</taxon>
        <taxon>Betaproteobacteria</taxon>
        <taxon>Burkholderiales</taxon>
        <taxon>Burkholderiaceae</taxon>
        <taxon>Burkholderia</taxon>
        <taxon>pseudomallei group</taxon>
    </lineage>
</organism>
<gene>
    <name evidence="1" type="ORF">C7S16_4964</name>
</gene>
<reference evidence="1" key="1">
    <citation type="submission" date="2018-08" db="EMBL/GenBank/DDBJ databases">
        <title>Identification of Burkholderia cepacia strains that express a Burkholderia pseudomallei-like capsular polysaccharide.</title>
        <authorList>
            <person name="Burtnick M.N."/>
            <person name="Vongsouvath M."/>
            <person name="Newton P."/>
            <person name="Wuthiekanun V."/>
            <person name="Limmathurotsakul D."/>
            <person name="Brett P.J."/>
            <person name="Chantratita N."/>
            <person name="Dance D.A."/>
        </authorList>
    </citation>
    <scope>NUCLEOTIDE SEQUENCE</scope>
    <source>
        <strain evidence="1">SBXCC001</strain>
    </source>
</reference>
<accession>A0AAW9D0J0</accession>
<name>A0AAW9D0J0_BURTH</name>
<evidence type="ECO:0000313" key="2">
    <source>
        <dbReference type="Proteomes" id="UP001272137"/>
    </source>
</evidence>
<evidence type="ECO:0000313" key="1">
    <source>
        <dbReference type="EMBL" id="MDW9253524.1"/>
    </source>
</evidence>